<evidence type="ECO:0000313" key="2">
    <source>
        <dbReference type="EMBL" id="BCS26664.1"/>
    </source>
</evidence>
<reference evidence="2" key="2">
    <citation type="submission" date="2021-02" db="EMBL/GenBank/DDBJ databases">
        <title>Aspergillus puulaauensis MK2 genome sequence.</title>
        <authorList>
            <person name="Futagami T."/>
            <person name="Mori K."/>
            <person name="Kadooka C."/>
            <person name="Tanaka T."/>
        </authorList>
    </citation>
    <scope>NUCLEOTIDE SEQUENCE</scope>
    <source>
        <strain evidence="2">MK2</strain>
    </source>
</reference>
<feature type="region of interest" description="Disordered" evidence="1">
    <location>
        <begin position="1"/>
        <end position="21"/>
    </location>
</feature>
<organism evidence="2 3">
    <name type="scientific">Aspergillus puulaauensis</name>
    <dbReference type="NCBI Taxonomy" id="1220207"/>
    <lineage>
        <taxon>Eukaryota</taxon>
        <taxon>Fungi</taxon>
        <taxon>Dikarya</taxon>
        <taxon>Ascomycota</taxon>
        <taxon>Pezizomycotina</taxon>
        <taxon>Eurotiomycetes</taxon>
        <taxon>Eurotiomycetidae</taxon>
        <taxon>Eurotiales</taxon>
        <taxon>Aspergillaceae</taxon>
        <taxon>Aspergillus</taxon>
    </lineage>
</organism>
<proteinExistence type="predicted"/>
<keyword evidence="3" id="KW-1185">Reference proteome</keyword>
<dbReference type="KEGG" id="apuu:APUU_51375S"/>
<dbReference type="RefSeq" id="XP_041558858.1">
    <property type="nucleotide sequence ID" value="XM_041706476.1"/>
</dbReference>
<name>A0A7R8AP32_9EURO</name>
<reference evidence="2" key="1">
    <citation type="submission" date="2021-01" db="EMBL/GenBank/DDBJ databases">
        <authorList>
            <consortium name="Aspergillus puulaauensis MK2 genome sequencing consortium"/>
            <person name="Kazuki M."/>
            <person name="Futagami T."/>
        </authorList>
    </citation>
    <scope>NUCLEOTIDE SEQUENCE</scope>
    <source>
        <strain evidence="2">MK2</strain>
    </source>
</reference>
<dbReference type="AlphaFoldDB" id="A0A7R8AP32"/>
<gene>
    <name evidence="2" type="ORF">APUU_51375S</name>
</gene>
<dbReference type="Proteomes" id="UP000654913">
    <property type="component" value="Chromosome 5"/>
</dbReference>
<dbReference type="GeneID" id="64976669"/>
<dbReference type="OrthoDB" id="3518210at2759"/>
<accession>A0A7R8AP32</accession>
<evidence type="ECO:0000256" key="1">
    <source>
        <dbReference type="SAM" id="MobiDB-lite"/>
    </source>
</evidence>
<protein>
    <submittedName>
        <fullName evidence="2">Uncharacterized protein</fullName>
    </submittedName>
</protein>
<dbReference type="EMBL" id="AP024447">
    <property type="protein sequence ID" value="BCS26664.1"/>
    <property type="molecule type" value="Genomic_DNA"/>
</dbReference>
<sequence>MSSTSQPLHPQEFHSPGWDYEARTPVVDGKYYDRKTGELRTASGPSYSGPPDVDIIIQNLHQDTNNRLYRAARPFPVEILLFGIMKIVNERELRLDSLTATAYAIRVIVAHEMTVAEWDGVVDEMANGIWKQE</sequence>
<evidence type="ECO:0000313" key="3">
    <source>
        <dbReference type="Proteomes" id="UP000654913"/>
    </source>
</evidence>